<accession>A0A149V1P3</accession>
<evidence type="ECO:0000313" key="1">
    <source>
        <dbReference type="EMBL" id="KXV74127.1"/>
    </source>
</evidence>
<dbReference type="AlphaFoldDB" id="A0A149V1P3"/>
<name>A0A149V1P3_9PROT</name>
<evidence type="ECO:0000313" key="2">
    <source>
        <dbReference type="Proteomes" id="UP000075538"/>
    </source>
</evidence>
<reference evidence="1 2" key="1">
    <citation type="submission" date="2015-06" db="EMBL/GenBank/DDBJ databases">
        <title>Improved classification and identification of acetic acid bacteria using matrix-assisted laser desorption/ionization time-of-flight mass spectrometry; Gluconobacter nephelii and Gluconobacter uchimurae are later heterotypic synonyms of Gluconobacter japonicus and Gluconobacter oxydans, respectively.</title>
        <authorList>
            <person name="Li L."/>
            <person name="Cleenwerck I."/>
            <person name="De Vuyst L."/>
            <person name="Vandamme P."/>
        </authorList>
    </citation>
    <scope>NUCLEOTIDE SEQUENCE [LARGE SCALE GENOMIC DNA]</scope>
    <source>
        <strain evidence="1 2">LMG 1604</strain>
    </source>
</reference>
<dbReference type="InterPro" id="IPR018777">
    <property type="entry name" value="Replication_initiator_prot_A"/>
</dbReference>
<comment type="caution">
    <text evidence="1">The sequence shown here is derived from an EMBL/GenBank/DDBJ whole genome shotgun (WGS) entry which is preliminary data.</text>
</comment>
<dbReference type="Pfam" id="PF10134">
    <property type="entry name" value="RPA"/>
    <property type="match status" value="1"/>
</dbReference>
<organism evidence="1 2">
    <name type="scientific">Acetobacter malorum</name>
    <dbReference type="NCBI Taxonomy" id="178901"/>
    <lineage>
        <taxon>Bacteria</taxon>
        <taxon>Pseudomonadati</taxon>
        <taxon>Pseudomonadota</taxon>
        <taxon>Alphaproteobacteria</taxon>
        <taxon>Acetobacterales</taxon>
        <taxon>Acetobacteraceae</taxon>
        <taxon>Acetobacter</taxon>
    </lineage>
</organism>
<dbReference type="EMBL" id="LHZZ01000626">
    <property type="protein sequence ID" value="KXV74127.1"/>
    <property type="molecule type" value="Genomic_DNA"/>
</dbReference>
<proteinExistence type="predicted"/>
<dbReference type="RefSeq" id="WP_061491779.1">
    <property type="nucleotide sequence ID" value="NZ_LHZZ01000626.1"/>
</dbReference>
<protein>
    <submittedName>
        <fullName evidence="1">Replication protein A</fullName>
    </submittedName>
</protein>
<gene>
    <name evidence="1" type="ORF">AD953_13140</name>
</gene>
<dbReference type="PATRIC" id="fig|178901.15.peg.1211"/>
<sequence>MMPAADNWRQPDRRFVVTGSARPRDIRDLMGRPFFALGHMARLEPLRYRSRQMEIVVEASAPLGMATIRDADILLWLTGQIVDALNHDLWVSRHVRFTPWRLFQDLGWADGTHQYRRLYGALARLAETRVATSLRQGPEWREKPFAWISDVRISREDGVALTLPDWLMEMACDRSHVLSVDLAYFRLYGGLERWLYRLARRHAGRQKDGWRFDLRDLHARSGTLSPWRNFVIDVAGIARRRVVPGYDCKVIYGGKQPVLRISPTVLPAGSVDNRVNSTVGQDADHTIAHGAEIPLLTVQKTSQCVVFKSGIIPVTYITNIITYYVGDSGLSVSLPTARLEYGEKAREAVVDRMVGVP</sequence>
<dbReference type="Proteomes" id="UP000075538">
    <property type="component" value="Unassembled WGS sequence"/>
</dbReference>